<gene>
    <name evidence="2" type="ORF">FSCOSCO3_A007198</name>
</gene>
<keyword evidence="3" id="KW-1185">Reference proteome</keyword>
<reference evidence="2 3" key="1">
    <citation type="submission" date="2024-01" db="EMBL/GenBank/DDBJ databases">
        <authorList>
            <person name="Alioto T."/>
            <person name="Alioto T."/>
            <person name="Gomez Garrido J."/>
        </authorList>
    </citation>
    <scope>NUCLEOTIDE SEQUENCE [LARGE SCALE GENOMIC DNA]</scope>
</reference>
<dbReference type="AlphaFoldDB" id="A0AAV1Q686"/>
<dbReference type="PROSITE" id="PS50927">
    <property type="entry name" value="BULB_LECTIN"/>
    <property type="match status" value="1"/>
</dbReference>
<proteinExistence type="predicted"/>
<protein>
    <submittedName>
        <fullName evidence="2">B-type lectin plumieribetin-like isoform X2</fullName>
    </submittedName>
</protein>
<evidence type="ECO:0000259" key="1">
    <source>
        <dbReference type="PROSITE" id="PS50927"/>
    </source>
</evidence>
<sequence>MESCGTMYVRHIGIDNHLYKGDFIISPNGRYKAVFQQDGNFVILADGDDSPIWATRTAGKNAFRITVQEDNNLVVYTEQNKPVWASDTWQHYYGYSTAMRLTMTNEGKLVLDKHGTTVWSDGKKW</sequence>
<dbReference type="SMART" id="SM00108">
    <property type="entry name" value="B_lectin"/>
    <property type="match status" value="1"/>
</dbReference>
<name>A0AAV1Q686_SCOSC</name>
<comment type="caution">
    <text evidence="2">The sequence shown here is derived from an EMBL/GenBank/DDBJ whole genome shotgun (WGS) entry which is preliminary data.</text>
</comment>
<dbReference type="EMBL" id="CAWUFR010000631">
    <property type="protein sequence ID" value="CAK6979977.1"/>
    <property type="molecule type" value="Genomic_DNA"/>
</dbReference>
<dbReference type="SUPFAM" id="SSF51110">
    <property type="entry name" value="alpha-D-mannose-specific plant lectins"/>
    <property type="match status" value="1"/>
</dbReference>
<feature type="domain" description="Bulb-type lectin" evidence="1">
    <location>
        <begin position="9"/>
        <end position="124"/>
    </location>
</feature>
<organism evidence="2 3">
    <name type="scientific">Scomber scombrus</name>
    <name type="common">Atlantic mackerel</name>
    <name type="synonym">Scomber vernalis</name>
    <dbReference type="NCBI Taxonomy" id="13677"/>
    <lineage>
        <taxon>Eukaryota</taxon>
        <taxon>Metazoa</taxon>
        <taxon>Chordata</taxon>
        <taxon>Craniata</taxon>
        <taxon>Vertebrata</taxon>
        <taxon>Euteleostomi</taxon>
        <taxon>Actinopterygii</taxon>
        <taxon>Neopterygii</taxon>
        <taxon>Teleostei</taxon>
        <taxon>Neoteleostei</taxon>
        <taxon>Acanthomorphata</taxon>
        <taxon>Pelagiaria</taxon>
        <taxon>Scombriformes</taxon>
        <taxon>Scombridae</taxon>
        <taxon>Scomber</taxon>
    </lineage>
</organism>
<evidence type="ECO:0000313" key="2">
    <source>
        <dbReference type="EMBL" id="CAK6979977.1"/>
    </source>
</evidence>
<dbReference type="Proteomes" id="UP001314229">
    <property type="component" value="Unassembled WGS sequence"/>
</dbReference>
<dbReference type="Gene3D" id="2.90.10.30">
    <property type="match status" value="1"/>
</dbReference>
<dbReference type="InterPro" id="IPR036426">
    <property type="entry name" value="Bulb-type_lectin_dom_sf"/>
</dbReference>
<evidence type="ECO:0000313" key="3">
    <source>
        <dbReference type="Proteomes" id="UP001314229"/>
    </source>
</evidence>
<dbReference type="InterPro" id="IPR001480">
    <property type="entry name" value="Bulb-type_lectin_dom"/>
</dbReference>
<accession>A0AAV1Q686</accession>